<dbReference type="Gene3D" id="1.10.260.40">
    <property type="entry name" value="lambda repressor-like DNA-binding domains"/>
    <property type="match status" value="1"/>
</dbReference>
<organism evidence="2 3">
    <name type="scientific">Candidatus Aphodomorpha intestinavium</name>
    <dbReference type="NCBI Taxonomy" id="2840672"/>
    <lineage>
        <taxon>Bacteria</taxon>
        <taxon>Bacillati</taxon>
        <taxon>Bacillota</taxon>
        <taxon>Clostridia</taxon>
        <taxon>Eubacteriales</taxon>
        <taxon>Candidatus Aphodomorpha</taxon>
    </lineage>
</organism>
<dbReference type="PROSITE" id="PS50943">
    <property type="entry name" value="HTH_CROC1"/>
    <property type="match status" value="1"/>
</dbReference>
<dbReference type="AlphaFoldDB" id="A0A9D1N3Z6"/>
<dbReference type="Proteomes" id="UP000824128">
    <property type="component" value="Unassembled WGS sequence"/>
</dbReference>
<dbReference type="SUPFAM" id="SSF47413">
    <property type="entry name" value="lambda repressor-like DNA-binding domains"/>
    <property type="match status" value="1"/>
</dbReference>
<sequence>HLGRIERGEKKPNLDSLCRIASALGMRPHELLRCIEQEHEKA</sequence>
<protein>
    <submittedName>
        <fullName evidence="2">Helix-turn-helix transcriptional regulator</fullName>
    </submittedName>
</protein>
<comment type="caution">
    <text evidence="2">The sequence shown here is derived from an EMBL/GenBank/DDBJ whole genome shotgun (WGS) entry which is preliminary data.</text>
</comment>
<reference evidence="2" key="1">
    <citation type="submission" date="2020-10" db="EMBL/GenBank/DDBJ databases">
        <authorList>
            <person name="Gilroy R."/>
        </authorList>
    </citation>
    <scope>NUCLEOTIDE SEQUENCE</scope>
    <source>
        <strain evidence="2">ChiGjej2B2-16831</strain>
    </source>
</reference>
<evidence type="ECO:0000259" key="1">
    <source>
        <dbReference type="PROSITE" id="PS50943"/>
    </source>
</evidence>
<dbReference type="Pfam" id="PF01381">
    <property type="entry name" value="HTH_3"/>
    <property type="match status" value="1"/>
</dbReference>
<feature type="non-terminal residue" evidence="2">
    <location>
        <position position="1"/>
    </location>
</feature>
<name>A0A9D1N3Z6_9FIRM</name>
<dbReference type="GO" id="GO:0003677">
    <property type="term" value="F:DNA binding"/>
    <property type="evidence" value="ECO:0007669"/>
    <property type="project" value="InterPro"/>
</dbReference>
<gene>
    <name evidence="2" type="ORF">IAD24_06065</name>
</gene>
<dbReference type="InterPro" id="IPR010982">
    <property type="entry name" value="Lambda_DNA-bd_dom_sf"/>
</dbReference>
<accession>A0A9D1N3Z6</accession>
<evidence type="ECO:0000313" key="2">
    <source>
        <dbReference type="EMBL" id="HIU94709.1"/>
    </source>
</evidence>
<dbReference type="InterPro" id="IPR001387">
    <property type="entry name" value="Cro/C1-type_HTH"/>
</dbReference>
<reference evidence="2" key="2">
    <citation type="journal article" date="2021" name="PeerJ">
        <title>Extensive microbial diversity within the chicken gut microbiome revealed by metagenomics and culture.</title>
        <authorList>
            <person name="Gilroy R."/>
            <person name="Ravi A."/>
            <person name="Getino M."/>
            <person name="Pursley I."/>
            <person name="Horton D.L."/>
            <person name="Alikhan N.F."/>
            <person name="Baker D."/>
            <person name="Gharbi K."/>
            <person name="Hall N."/>
            <person name="Watson M."/>
            <person name="Adriaenssens E.M."/>
            <person name="Foster-Nyarko E."/>
            <person name="Jarju S."/>
            <person name="Secka A."/>
            <person name="Antonio M."/>
            <person name="Oren A."/>
            <person name="Chaudhuri R.R."/>
            <person name="La Ragione R."/>
            <person name="Hildebrand F."/>
            <person name="Pallen M.J."/>
        </authorList>
    </citation>
    <scope>NUCLEOTIDE SEQUENCE</scope>
    <source>
        <strain evidence="2">ChiGjej2B2-16831</strain>
    </source>
</reference>
<dbReference type="EMBL" id="DVNZ01000193">
    <property type="protein sequence ID" value="HIU94709.1"/>
    <property type="molecule type" value="Genomic_DNA"/>
</dbReference>
<evidence type="ECO:0000313" key="3">
    <source>
        <dbReference type="Proteomes" id="UP000824128"/>
    </source>
</evidence>
<proteinExistence type="predicted"/>
<feature type="domain" description="HTH cro/C1-type" evidence="1">
    <location>
        <begin position="2"/>
        <end position="31"/>
    </location>
</feature>